<gene>
    <name evidence="3" type="ORF">OBBRIDRAFT_793741</name>
</gene>
<dbReference type="AlphaFoldDB" id="A0A8E2AXK5"/>
<evidence type="ECO:0000313" key="3">
    <source>
        <dbReference type="EMBL" id="OCH90029.1"/>
    </source>
</evidence>
<dbReference type="EMBL" id="KV722414">
    <property type="protein sequence ID" value="OCH90029.1"/>
    <property type="molecule type" value="Genomic_DNA"/>
</dbReference>
<keyword evidence="4" id="KW-1185">Reference proteome</keyword>
<feature type="compositionally biased region" description="Basic and acidic residues" evidence="1">
    <location>
        <begin position="89"/>
        <end position="106"/>
    </location>
</feature>
<accession>A0A8E2AXK5</accession>
<evidence type="ECO:0000313" key="4">
    <source>
        <dbReference type="Proteomes" id="UP000250043"/>
    </source>
</evidence>
<evidence type="ECO:0000256" key="1">
    <source>
        <dbReference type="SAM" id="MobiDB-lite"/>
    </source>
</evidence>
<feature type="compositionally biased region" description="Polar residues" evidence="1">
    <location>
        <begin position="178"/>
        <end position="225"/>
    </location>
</feature>
<feature type="domain" description="Rho termination factor-like N-terminal" evidence="2">
    <location>
        <begin position="11"/>
        <end position="53"/>
    </location>
</feature>
<dbReference type="OrthoDB" id="2368680at2759"/>
<dbReference type="SMART" id="SM00959">
    <property type="entry name" value="Rho_N"/>
    <property type="match status" value="1"/>
</dbReference>
<protein>
    <recommendedName>
        <fullName evidence="2">Rho termination factor-like N-terminal domain-containing protein</fullName>
    </recommendedName>
</protein>
<name>A0A8E2AXK5_9APHY</name>
<proteinExistence type="predicted"/>
<feature type="compositionally biased region" description="Polar residues" evidence="1">
    <location>
        <begin position="397"/>
        <end position="407"/>
    </location>
</feature>
<dbReference type="InterPro" id="IPR011112">
    <property type="entry name" value="Rho-like_N"/>
</dbReference>
<dbReference type="Proteomes" id="UP000250043">
    <property type="component" value="Unassembled WGS sequence"/>
</dbReference>
<feature type="compositionally biased region" description="Basic and acidic residues" evidence="1">
    <location>
        <begin position="411"/>
        <end position="426"/>
    </location>
</feature>
<sequence>MASTHNQLPASLSKLTVAQLKALCKERKITGYSRLGKNALVDKLTQSTNKSAALAPGVSAPSVADALGRRAALVDPGDSLLSGQSTVTTRDDTSAEAHRSVSDARDVPSSQGNCMPGRTRVTPDALQADPHRSHACGDTPQQGSSSALPTAITPSEPRSLGSHNAVDGVQSGSGGPLSYSTSLRGSSVENAPVRNSLQQLGSSGTSNTAGGPKNTPSNVISPSNRNDPHTIAAGAKRSAQTSNSQSRKKRKPQESTASELRPQTFKIPDTKSSKKKLPGTFKVPALPPDRRLSASSAAASHTASPASASHIPMSEVLALLQNPGNHASLLLQPGASALRLPGGDIAPLVDLPTTQAHSGLQPVNRPVLVSPTSSAQRFKPLVVCKRPENKQLPPVSSDKSTSCTMSQRLHVHSDGKELESSAHPHLDFPPSPPAPDLVAITLPPSLAQRKRVHRWAIILSELSDTERMQGVLVSRMFRYAVYLSASHILKRDFNGARLDAILKHHPQTMTNMWPYLRYRKAEATHCRAAYEASFLAHFNRRAGLSCPIARRLWASPDDERQIVVALRFVASPIWFALSLGSGKSADDKEWLGPVVTNARQVVKGEIWSITVTPQGGHPAQYEIFHVLEATCGVVGRPLAKDMQSPTPPHHKKTHAEDPMPIPLRADWSAYIVQRISRPSGGAGDTLLSRLKWANREEYERGISKLWLARVEKEGEQGKSKGRVAERYVLACVVGNSVSGRWMSAIEMAQDFAGLPARTALESVRLKESSLNLYLPE</sequence>
<feature type="compositionally biased region" description="Polar residues" evidence="1">
    <location>
        <begin position="139"/>
        <end position="148"/>
    </location>
</feature>
<dbReference type="GO" id="GO:0006353">
    <property type="term" value="P:DNA-templated transcription termination"/>
    <property type="evidence" value="ECO:0007669"/>
    <property type="project" value="InterPro"/>
</dbReference>
<reference evidence="3 4" key="1">
    <citation type="submission" date="2016-07" db="EMBL/GenBank/DDBJ databases">
        <title>Draft genome of the white-rot fungus Obba rivulosa 3A-2.</title>
        <authorList>
            <consortium name="DOE Joint Genome Institute"/>
            <person name="Miettinen O."/>
            <person name="Riley R."/>
            <person name="Acob R."/>
            <person name="Barry K."/>
            <person name="Cullen D."/>
            <person name="De Vries R."/>
            <person name="Hainaut M."/>
            <person name="Hatakka A."/>
            <person name="Henrissat B."/>
            <person name="Hilden K."/>
            <person name="Kuo R."/>
            <person name="Labutti K."/>
            <person name="Lipzen A."/>
            <person name="Makela M.R."/>
            <person name="Sandor L."/>
            <person name="Spatafora J.W."/>
            <person name="Grigoriev I.V."/>
            <person name="Hibbett D.S."/>
        </authorList>
    </citation>
    <scope>NUCLEOTIDE SEQUENCE [LARGE SCALE GENOMIC DNA]</scope>
    <source>
        <strain evidence="3 4">3A-2</strain>
    </source>
</reference>
<evidence type="ECO:0000259" key="2">
    <source>
        <dbReference type="SMART" id="SM00959"/>
    </source>
</evidence>
<feature type="compositionally biased region" description="Low complexity" evidence="1">
    <location>
        <begin position="293"/>
        <end position="308"/>
    </location>
</feature>
<feature type="region of interest" description="Disordered" evidence="1">
    <location>
        <begin position="389"/>
        <end position="430"/>
    </location>
</feature>
<organism evidence="3 4">
    <name type="scientific">Obba rivulosa</name>
    <dbReference type="NCBI Taxonomy" id="1052685"/>
    <lineage>
        <taxon>Eukaryota</taxon>
        <taxon>Fungi</taxon>
        <taxon>Dikarya</taxon>
        <taxon>Basidiomycota</taxon>
        <taxon>Agaricomycotina</taxon>
        <taxon>Agaricomycetes</taxon>
        <taxon>Polyporales</taxon>
        <taxon>Gelatoporiaceae</taxon>
        <taxon>Obba</taxon>
    </lineage>
</organism>
<feature type="region of interest" description="Disordered" evidence="1">
    <location>
        <begin position="76"/>
        <end position="308"/>
    </location>
</feature>